<reference evidence="1 2" key="1">
    <citation type="journal article" date="2016" name="Nat. Biotechnol.">
        <title>Measurement of bacterial replication rates in microbial communities.</title>
        <authorList>
            <person name="Brown C.T."/>
            <person name="Olm M.R."/>
            <person name="Thomas B.C."/>
            <person name="Banfield J.F."/>
        </authorList>
    </citation>
    <scope>NUCLEOTIDE SEQUENCE [LARGE SCALE GENOMIC DNA]</scope>
    <source>
        <strain evidence="1">45_41</strain>
    </source>
</reference>
<sequence>MTKIKDEDTSNRKQDTILPEFAIKKAIPTKKNSSPVLATIEATIDKIKNKAKNPLLLVV</sequence>
<organism evidence="1 2">
    <name type="scientific">Bacteroides uniformis</name>
    <dbReference type="NCBI Taxonomy" id="820"/>
    <lineage>
        <taxon>Bacteria</taxon>
        <taxon>Pseudomonadati</taxon>
        <taxon>Bacteroidota</taxon>
        <taxon>Bacteroidia</taxon>
        <taxon>Bacteroidales</taxon>
        <taxon>Bacteroidaceae</taxon>
        <taxon>Bacteroides</taxon>
    </lineage>
</organism>
<dbReference type="EMBL" id="MNQU01000275">
    <property type="protein sequence ID" value="OKZ30573.1"/>
    <property type="molecule type" value="Genomic_DNA"/>
</dbReference>
<dbReference type="Proteomes" id="UP000186549">
    <property type="component" value="Unassembled WGS sequence"/>
</dbReference>
<name>A0A1Q6HVL9_BACUN</name>
<evidence type="ECO:0000313" key="1">
    <source>
        <dbReference type="EMBL" id="OKZ30573.1"/>
    </source>
</evidence>
<protein>
    <submittedName>
        <fullName evidence="1">Uncharacterized protein</fullName>
    </submittedName>
</protein>
<proteinExistence type="predicted"/>
<comment type="caution">
    <text evidence="1">The sequence shown here is derived from an EMBL/GenBank/DDBJ whole genome shotgun (WGS) entry which is preliminary data.</text>
</comment>
<dbReference type="AlphaFoldDB" id="A0A1Q6HVL9"/>
<accession>A0A1Q6HVL9</accession>
<gene>
    <name evidence="1" type="ORF">BHV79_15500</name>
</gene>
<evidence type="ECO:0000313" key="2">
    <source>
        <dbReference type="Proteomes" id="UP000186549"/>
    </source>
</evidence>